<name>A0A173LPA7_9ACTN</name>
<dbReference type="Proteomes" id="UP000186104">
    <property type="component" value="Chromosome"/>
</dbReference>
<reference evidence="1 2" key="1">
    <citation type="submission" date="2016-06" db="EMBL/GenBank/DDBJ databases">
        <title>Complete genome sequence of a saline-alkali tolerant type strain Dietzia timorensis ID05-A0528T.</title>
        <authorList>
            <person name="Wu X."/>
        </authorList>
    </citation>
    <scope>NUCLEOTIDE SEQUENCE [LARGE SCALE GENOMIC DNA]</scope>
    <source>
        <strain evidence="1 2">ID05-A0528</strain>
    </source>
</reference>
<evidence type="ECO:0000313" key="2">
    <source>
        <dbReference type="Proteomes" id="UP000186104"/>
    </source>
</evidence>
<proteinExistence type="predicted"/>
<organism evidence="1 2">
    <name type="scientific">Dietzia timorensis</name>
    <dbReference type="NCBI Taxonomy" id="499555"/>
    <lineage>
        <taxon>Bacteria</taxon>
        <taxon>Bacillati</taxon>
        <taxon>Actinomycetota</taxon>
        <taxon>Actinomycetes</taxon>
        <taxon>Mycobacteriales</taxon>
        <taxon>Dietziaceae</taxon>
        <taxon>Dietzia</taxon>
    </lineage>
</organism>
<evidence type="ECO:0000313" key="1">
    <source>
        <dbReference type="EMBL" id="ANI93494.1"/>
    </source>
</evidence>
<accession>A0A173LPA7</accession>
<dbReference type="EMBL" id="CP015961">
    <property type="protein sequence ID" value="ANI93494.1"/>
    <property type="molecule type" value="Genomic_DNA"/>
</dbReference>
<protein>
    <submittedName>
        <fullName evidence="1">Uncharacterized protein</fullName>
    </submittedName>
</protein>
<keyword evidence="2" id="KW-1185">Reference proteome</keyword>
<dbReference type="KEGG" id="dtm:BJL86_2734"/>
<sequence length="82" mass="9142">MDSASVSAALELYARLQQIRNRVRSEDMPSPTSFRITQELANRNWVSNTLVTETTLDAFLAESPRAHLEVLPANHDVGLGDF</sequence>
<dbReference type="AlphaFoldDB" id="A0A173LPA7"/>
<gene>
    <name evidence="1" type="ORF">BJL86_2734</name>
</gene>